<dbReference type="GO" id="GO:0016020">
    <property type="term" value="C:membrane"/>
    <property type="evidence" value="ECO:0007669"/>
    <property type="project" value="InterPro"/>
</dbReference>
<gene>
    <name evidence="2" type="ORF">IZT61_18035</name>
</gene>
<dbReference type="KEGG" id="pex:IZT61_18035"/>
<dbReference type="Gene3D" id="3.90.70.10">
    <property type="entry name" value="Cysteine proteinases"/>
    <property type="match status" value="1"/>
</dbReference>
<feature type="domain" description="Peptidase C39" evidence="1">
    <location>
        <begin position="6"/>
        <end position="56"/>
    </location>
</feature>
<proteinExistence type="predicted"/>
<organism evidence="2 3">
    <name type="scientific">Pedobacter endophyticus</name>
    <dbReference type="NCBI Taxonomy" id="2789740"/>
    <lineage>
        <taxon>Bacteria</taxon>
        <taxon>Pseudomonadati</taxon>
        <taxon>Bacteroidota</taxon>
        <taxon>Sphingobacteriia</taxon>
        <taxon>Sphingobacteriales</taxon>
        <taxon>Sphingobacteriaceae</taxon>
        <taxon>Pedobacter</taxon>
    </lineage>
</organism>
<dbReference type="GO" id="GO:0008233">
    <property type="term" value="F:peptidase activity"/>
    <property type="evidence" value="ECO:0007669"/>
    <property type="project" value="InterPro"/>
</dbReference>
<dbReference type="Pfam" id="PF03412">
    <property type="entry name" value="Peptidase_C39"/>
    <property type="match status" value="1"/>
</dbReference>
<protein>
    <recommendedName>
        <fullName evidence="1">Peptidase C39 domain-containing protein</fullName>
    </recommendedName>
</protein>
<evidence type="ECO:0000259" key="1">
    <source>
        <dbReference type="Pfam" id="PF03412"/>
    </source>
</evidence>
<dbReference type="Proteomes" id="UP000594759">
    <property type="component" value="Chromosome"/>
</dbReference>
<dbReference type="RefSeq" id="WP_196098416.1">
    <property type="nucleotide sequence ID" value="NZ_CP064939.1"/>
</dbReference>
<name>A0A7S9KY33_9SPHI</name>
<evidence type="ECO:0000313" key="3">
    <source>
        <dbReference type="Proteomes" id="UP000594759"/>
    </source>
</evidence>
<evidence type="ECO:0000313" key="2">
    <source>
        <dbReference type="EMBL" id="QPH38941.1"/>
    </source>
</evidence>
<dbReference type="GO" id="GO:0006508">
    <property type="term" value="P:proteolysis"/>
    <property type="evidence" value="ECO:0007669"/>
    <property type="project" value="InterPro"/>
</dbReference>
<reference evidence="2 3" key="1">
    <citation type="submission" date="2020-11" db="EMBL/GenBank/DDBJ databases">
        <title>Pedobacter endophytica, an endophytic bacteria isolated form Carex pumila.</title>
        <authorList>
            <person name="Peng Y."/>
            <person name="Jiang L."/>
            <person name="Lee J."/>
        </authorList>
    </citation>
    <scope>NUCLEOTIDE SEQUENCE [LARGE SCALE GENOMIC DNA]</scope>
    <source>
        <strain evidence="2 3">JBR3-12</strain>
    </source>
</reference>
<sequence length="62" mass="7460">MSFKRFPHDRQLDVMECGPSWLKMIAQHFCKIYCLRYFRDKFGITKEGVSYDKVLGRKRQLG</sequence>
<keyword evidence="3" id="KW-1185">Reference proteome</keyword>
<dbReference type="AlphaFoldDB" id="A0A7S9KY33"/>
<dbReference type="InterPro" id="IPR005074">
    <property type="entry name" value="Peptidase_C39"/>
</dbReference>
<dbReference type="EMBL" id="CP064939">
    <property type="protein sequence ID" value="QPH38941.1"/>
    <property type="molecule type" value="Genomic_DNA"/>
</dbReference>
<dbReference type="GO" id="GO:0005524">
    <property type="term" value="F:ATP binding"/>
    <property type="evidence" value="ECO:0007669"/>
    <property type="project" value="InterPro"/>
</dbReference>
<accession>A0A7S9KY33</accession>